<dbReference type="SUPFAM" id="SSF46785">
    <property type="entry name" value="Winged helix' DNA-binding domain"/>
    <property type="match status" value="1"/>
</dbReference>
<evidence type="ECO:0000256" key="3">
    <source>
        <dbReference type="ARBA" id="ARBA00023163"/>
    </source>
</evidence>
<name>A0A1H3SUQ9_9BACI</name>
<gene>
    <name evidence="5" type="ORF">SAMN05421736_11254</name>
</gene>
<dbReference type="OrthoDB" id="9798651at2"/>
<reference evidence="6" key="1">
    <citation type="submission" date="2016-10" db="EMBL/GenBank/DDBJ databases">
        <authorList>
            <person name="Varghese N."/>
            <person name="Submissions S."/>
        </authorList>
    </citation>
    <scope>NUCLEOTIDE SEQUENCE [LARGE SCALE GENOMIC DNA]</scope>
    <source>
        <strain evidence="6">SP</strain>
    </source>
</reference>
<dbReference type="GO" id="GO:0003700">
    <property type="term" value="F:DNA-binding transcription factor activity"/>
    <property type="evidence" value="ECO:0007669"/>
    <property type="project" value="InterPro"/>
</dbReference>
<proteinExistence type="predicted"/>
<accession>A0A1H3SUQ9</accession>
<dbReference type="GO" id="GO:0003677">
    <property type="term" value="F:DNA binding"/>
    <property type="evidence" value="ECO:0007669"/>
    <property type="project" value="UniProtKB-KW"/>
</dbReference>
<evidence type="ECO:0000256" key="1">
    <source>
        <dbReference type="ARBA" id="ARBA00023015"/>
    </source>
</evidence>
<dbReference type="InterPro" id="IPR001034">
    <property type="entry name" value="DeoR_HTH"/>
</dbReference>
<dbReference type="InterPro" id="IPR018356">
    <property type="entry name" value="Tscrpt_reg_HTH_DeoR_CS"/>
</dbReference>
<dbReference type="SUPFAM" id="SSF100950">
    <property type="entry name" value="NagB/RpiA/CoA transferase-like"/>
    <property type="match status" value="1"/>
</dbReference>
<dbReference type="EMBL" id="FNPI01000012">
    <property type="protein sequence ID" value="SDZ41712.1"/>
    <property type="molecule type" value="Genomic_DNA"/>
</dbReference>
<dbReference type="InterPro" id="IPR037171">
    <property type="entry name" value="NagB/RpiA_transferase-like"/>
</dbReference>
<evidence type="ECO:0000256" key="2">
    <source>
        <dbReference type="ARBA" id="ARBA00023125"/>
    </source>
</evidence>
<feature type="domain" description="HTH deoR-type" evidence="4">
    <location>
        <begin position="2"/>
        <end position="57"/>
    </location>
</feature>
<dbReference type="Pfam" id="PF00455">
    <property type="entry name" value="DeoRC"/>
    <property type="match status" value="1"/>
</dbReference>
<dbReference type="PANTHER" id="PTHR30363:SF60">
    <property type="entry name" value="HTH-TYPE TRANSCRIPTIONAL REGULATOR IOLR"/>
    <property type="match status" value="1"/>
</dbReference>
<organism evidence="5 6">
    <name type="scientific">Evansella caseinilytica</name>
    <dbReference type="NCBI Taxonomy" id="1503961"/>
    <lineage>
        <taxon>Bacteria</taxon>
        <taxon>Bacillati</taxon>
        <taxon>Bacillota</taxon>
        <taxon>Bacilli</taxon>
        <taxon>Bacillales</taxon>
        <taxon>Bacillaceae</taxon>
        <taxon>Evansella</taxon>
    </lineage>
</organism>
<dbReference type="InterPro" id="IPR036390">
    <property type="entry name" value="WH_DNA-bd_sf"/>
</dbReference>
<keyword evidence="2" id="KW-0238">DNA-binding</keyword>
<protein>
    <submittedName>
        <fullName evidence="5">DeoR family transcriptional regulator, myo-inositol catabolism operon repressor</fullName>
    </submittedName>
</protein>
<dbReference type="Gene3D" id="3.40.50.1360">
    <property type="match status" value="1"/>
</dbReference>
<keyword evidence="6" id="KW-1185">Reference proteome</keyword>
<dbReference type="SMART" id="SM01134">
    <property type="entry name" value="DeoRC"/>
    <property type="match status" value="1"/>
</dbReference>
<evidence type="ECO:0000259" key="4">
    <source>
        <dbReference type="PROSITE" id="PS51000"/>
    </source>
</evidence>
<dbReference type="PROSITE" id="PS00894">
    <property type="entry name" value="HTH_DEOR_1"/>
    <property type="match status" value="1"/>
</dbReference>
<dbReference type="SMART" id="SM00420">
    <property type="entry name" value="HTH_DEOR"/>
    <property type="match status" value="1"/>
</dbReference>
<dbReference type="InterPro" id="IPR014036">
    <property type="entry name" value="DeoR-like_C"/>
</dbReference>
<dbReference type="Gene3D" id="1.10.10.10">
    <property type="entry name" value="Winged helix-like DNA-binding domain superfamily/Winged helix DNA-binding domain"/>
    <property type="match status" value="1"/>
</dbReference>
<dbReference type="InterPro" id="IPR036388">
    <property type="entry name" value="WH-like_DNA-bd_sf"/>
</dbReference>
<dbReference type="AlphaFoldDB" id="A0A1H3SUQ9"/>
<dbReference type="Proteomes" id="UP000198935">
    <property type="component" value="Unassembled WGS sequence"/>
</dbReference>
<dbReference type="InterPro" id="IPR050313">
    <property type="entry name" value="Carb_Metab_HTH_regulators"/>
</dbReference>
<sequence>MKSQRQDSIVDYVNEHGAVSLEDLAATFHVSLNTIRRDIQGLVSENKIKKVYGGVTTTRSAPVQYDEREVMKEQEKKAIAKHAVTFVEDGDTIFIDSGTTTVFMADYLLNRQVTIITNNLDFIIRSKRSADLRIITTGGILDQATNSFVDFQKNKHLQPYNIDKAFMASTGISLQNGITHASPFENEIKKEALSAAEQSFLLIDHTKFNQHALLTYAPLSAIHHIITDAAPDKQLQAVLKESDVDLTVVNEKE</sequence>
<dbReference type="STRING" id="1503961.SAMN05421736_11254"/>
<dbReference type="Pfam" id="PF08220">
    <property type="entry name" value="HTH_DeoR"/>
    <property type="match status" value="1"/>
</dbReference>
<dbReference type="PANTHER" id="PTHR30363">
    <property type="entry name" value="HTH-TYPE TRANSCRIPTIONAL REGULATOR SRLR-RELATED"/>
    <property type="match status" value="1"/>
</dbReference>
<evidence type="ECO:0000313" key="6">
    <source>
        <dbReference type="Proteomes" id="UP000198935"/>
    </source>
</evidence>
<evidence type="ECO:0000313" key="5">
    <source>
        <dbReference type="EMBL" id="SDZ41712.1"/>
    </source>
</evidence>
<dbReference type="PROSITE" id="PS51000">
    <property type="entry name" value="HTH_DEOR_2"/>
    <property type="match status" value="1"/>
</dbReference>
<keyword evidence="3" id="KW-0804">Transcription</keyword>
<keyword evidence="1" id="KW-0805">Transcription regulation</keyword>